<gene>
    <name evidence="1" type="ORF">CLUMA_CG016710</name>
</gene>
<evidence type="ECO:0000313" key="2">
    <source>
        <dbReference type="Proteomes" id="UP000183832"/>
    </source>
</evidence>
<evidence type="ECO:0000313" key="1">
    <source>
        <dbReference type="EMBL" id="CRL03744.1"/>
    </source>
</evidence>
<dbReference type="Proteomes" id="UP000183832">
    <property type="component" value="Unassembled WGS sequence"/>
</dbReference>
<proteinExistence type="predicted"/>
<organism evidence="1 2">
    <name type="scientific">Clunio marinus</name>
    <dbReference type="NCBI Taxonomy" id="568069"/>
    <lineage>
        <taxon>Eukaryota</taxon>
        <taxon>Metazoa</taxon>
        <taxon>Ecdysozoa</taxon>
        <taxon>Arthropoda</taxon>
        <taxon>Hexapoda</taxon>
        <taxon>Insecta</taxon>
        <taxon>Pterygota</taxon>
        <taxon>Neoptera</taxon>
        <taxon>Endopterygota</taxon>
        <taxon>Diptera</taxon>
        <taxon>Nematocera</taxon>
        <taxon>Chironomoidea</taxon>
        <taxon>Chironomidae</taxon>
        <taxon>Clunio</taxon>
    </lineage>
</organism>
<accession>A0A1J1IUG0</accession>
<keyword evidence="2" id="KW-1185">Reference proteome</keyword>
<name>A0A1J1IUG0_9DIPT</name>
<dbReference type="AlphaFoldDB" id="A0A1J1IUG0"/>
<dbReference type="EMBL" id="CVRI01000059">
    <property type="protein sequence ID" value="CRL03744.1"/>
    <property type="molecule type" value="Genomic_DNA"/>
</dbReference>
<protein>
    <submittedName>
        <fullName evidence="1">CLUMA_CG016710, isoform A</fullName>
    </submittedName>
</protein>
<reference evidence="1 2" key="1">
    <citation type="submission" date="2015-04" db="EMBL/GenBank/DDBJ databases">
        <authorList>
            <person name="Syromyatnikov M.Y."/>
            <person name="Popov V.N."/>
        </authorList>
    </citation>
    <scope>NUCLEOTIDE SEQUENCE [LARGE SCALE GENOMIC DNA]</scope>
</reference>
<sequence length="73" mass="8511">MKVKNISCCIDVKDELSPLIQKKSGKKQFSGKSKYHWITLGRLQLFMCRKKSIIYMLEDEPGGRVKQNGKYMK</sequence>